<keyword evidence="2" id="KW-1185">Reference proteome</keyword>
<dbReference type="AlphaFoldDB" id="A0ABD3P079"/>
<reference evidence="1 2" key="1">
    <citation type="submission" date="2024-10" db="EMBL/GenBank/DDBJ databases">
        <title>Updated reference genomes for cyclostephanoid diatoms.</title>
        <authorList>
            <person name="Roberts W.R."/>
            <person name="Alverson A.J."/>
        </authorList>
    </citation>
    <scope>NUCLEOTIDE SEQUENCE [LARGE SCALE GENOMIC DNA]</scope>
    <source>
        <strain evidence="1 2">AJA276-08</strain>
    </source>
</reference>
<gene>
    <name evidence="1" type="ORF">ACHAW5_002579</name>
</gene>
<dbReference type="InterPro" id="IPR036322">
    <property type="entry name" value="WD40_repeat_dom_sf"/>
</dbReference>
<evidence type="ECO:0000313" key="2">
    <source>
        <dbReference type="Proteomes" id="UP001530315"/>
    </source>
</evidence>
<accession>A0ABD3P079</accession>
<protein>
    <submittedName>
        <fullName evidence="1">Uncharacterized protein</fullName>
    </submittedName>
</protein>
<dbReference type="SUPFAM" id="SSF50978">
    <property type="entry name" value="WD40 repeat-like"/>
    <property type="match status" value="1"/>
</dbReference>
<proteinExistence type="predicted"/>
<dbReference type="Proteomes" id="UP001530315">
    <property type="component" value="Unassembled WGS sequence"/>
</dbReference>
<dbReference type="Gene3D" id="2.130.10.10">
    <property type="entry name" value="YVTN repeat-like/Quinoprotein amine dehydrogenase"/>
    <property type="match status" value="1"/>
</dbReference>
<dbReference type="InterPro" id="IPR015943">
    <property type="entry name" value="WD40/YVTN_repeat-like_dom_sf"/>
</dbReference>
<comment type="caution">
    <text evidence="1">The sequence shown here is derived from an EMBL/GenBank/DDBJ whole genome shotgun (WGS) entry which is preliminary data.</text>
</comment>
<evidence type="ECO:0000313" key="1">
    <source>
        <dbReference type="EMBL" id="KAL3781570.1"/>
    </source>
</evidence>
<organism evidence="1 2">
    <name type="scientific">Stephanodiscus triporus</name>
    <dbReference type="NCBI Taxonomy" id="2934178"/>
    <lineage>
        <taxon>Eukaryota</taxon>
        <taxon>Sar</taxon>
        <taxon>Stramenopiles</taxon>
        <taxon>Ochrophyta</taxon>
        <taxon>Bacillariophyta</taxon>
        <taxon>Coscinodiscophyceae</taxon>
        <taxon>Thalassiosirophycidae</taxon>
        <taxon>Stephanodiscales</taxon>
        <taxon>Stephanodiscaceae</taxon>
        <taxon>Stephanodiscus</taxon>
    </lineage>
</organism>
<sequence>MDGMRGGGGNGVAAKLEGEHFKPHSAVWMPGSDGVFVTAGLDDVIKLWDLRNTTSPIASYHGHVPLNGKKLKRIHRPIFLSTAASWSSSPLESFIL</sequence>
<name>A0ABD3P079_9STRA</name>
<dbReference type="EMBL" id="JALLAZ020001059">
    <property type="protein sequence ID" value="KAL3781570.1"/>
    <property type="molecule type" value="Genomic_DNA"/>
</dbReference>